<keyword evidence="1" id="KW-0472">Membrane</keyword>
<evidence type="ECO:0000313" key="2">
    <source>
        <dbReference type="EMBL" id="MBL0682875.1"/>
    </source>
</evidence>
<dbReference type="Proteomes" id="UP000651057">
    <property type="component" value="Unassembled WGS sequence"/>
</dbReference>
<reference evidence="2" key="1">
    <citation type="submission" date="2021-01" db="EMBL/GenBank/DDBJ databases">
        <authorList>
            <person name="Zhong Y.L."/>
        </authorList>
    </citation>
    <scope>NUCLEOTIDE SEQUENCE</scope>
    <source>
        <strain evidence="2">KCTC 23302</strain>
    </source>
</reference>
<organism evidence="2 3">
    <name type="scientific">Aquimarina mytili</name>
    <dbReference type="NCBI Taxonomy" id="874423"/>
    <lineage>
        <taxon>Bacteria</taxon>
        <taxon>Pseudomonadati</taxon>
        <taxon>Bacteroidota</taxon>
        <taxon>Flavobacteriia</taxon>
        <taxon>Flavobacteriales</taxon>
        <taxon>Flavobacteriaceae</taxon>
        <taxon>Aquimarina</taxon>
    </lineage>
</organism>
<keyword evidence="3" id="KW-1185">Reference proteome</keyword>
<gene>
    <name evidence="2" type="ORF">JJQ60_05050</name>
</gene>
<keyword evidence="1" id="KW-1133">Transmembrane helix</keyword>
<name>A0A936ZVQ9_9FLAO</name>
<keyword evidence="1" id="KW-0812">Transmembrane</keyword>
<evidence type="ECO:0008006" key="4">
    <source>
        <dbReference type="Google" id="ProtNLM"/>
    </source>
</evidence>
<dbReference type="InterPro" id="IPR011990">
    <property type="entry name" value="TPR-like_helical_dom_sf"/>
</dbReference>
<protein>
    <recommendedName>
        <fullName evidence="4">Tetratricopeptide repeat protein</fullName>
    </recommendedName>
</protein>
<sequence length="228" mass="26684">MKNKLKRLLDPNISKEEEDQIFEEVLKRKHDEDLRTKWQKMLSNDYGITRNSINLKRKKDTSKYIKVVLAAAACIALIVTLQLFTSVESDPYVIAQQYLNDQEILHPGASKGITDENHNRILAIQAFNTKQYSLSIKYFQSIKAETKEDKYYHGLAFLLNDQYIEAIQLFEMINSNKGPFRQEINWYQSLAYVLNKENTKAGILLKRIKNSDWNHIKAQELLKNINKE</sequence>
<comment type="caution">
    <text evidence="2">The sequence shown here is derived from an EMBL/GenBank/DDBJ whole genome shotgun (WGS) entry which is preliminary data.</text>
</comment>
<proteinExistence type="predicted"/>
<accession>A0A936ZVQ9</accession>
<dbReference type="RefSeq" id="WP_201917351.1">
    <property type="nucleotide sequence ID" value="NZ_BAABAX010000023.1"/>
</dbReference>
<evidence type="ECO:0000256" key="1">
    <source>
        <dbReference type="SAM" id="Phobius"/>
    </source>
</evidence>
<dbReference type="SUPFAM" id="SSF48452">
    <property type="entry name" value="TPR-like"/>
    <property type="match status" value="1"/>
</dbReference>
<evidence type="ECO:0000313" key="3">
    <source>
        <dbReference type="Proteomes" id="UP000651057"/>
    </source>
</evidence>
<dbReference type="EMBL" id="JAERQJ010000002">
    <property type="protein sequence ID" value="MBL0682875.1"/>
    <property type="molecule type" value="Genomic_DNA"/>
</dbReference>
<dbReference type="AlphaFoldDB" id="A0A936ZVQ9"/>
<feature type="transmembrane region" description="Helical" evidence="1">
    <location>
        <begin position="64"/>
        <end position="84"/>
    </location>
</feature>